<feature type="chain" id="PRO_5045430366" description="Right handed beta helix domain-containing protein" evidence="1">
    <location>
        <begin position="19"/>
        <end position="353"/>
    </location>
</feature>
<dbReference type="InterPro" id="IPR011050">
    <property type="entry name" value="Pectin_lyase_fold/virulence"/>
</dbReference>
<evidence type="ECO:0000259" key="2">
    <source>
        <dbReference type="Pfam" id="PF13229"/>
    </source>
</evidence>
<dbReference type="InterPro" id="IPR039448">
    <property type="entry name" value="Beta_helix"/>
</dbReference>
<dbReference type="EMBL" id="BAAANE010000009">
    <property type="protein sequence ID" value="GAA1655060.1"/>
    <property type="molecule type" value="Genomic_DNA"/>
</dbReference>
<dbReference type="RefSeq" id="WP_344115046.1">
    <property type="nucleotide sequence ID" value="NZ_BAAANE010000009.1"/>
</dbReference>
<dbReference type="Gene3D" id="2.160.20.10">
    <property type="entry name" value="Single-stranded right-handed beta-helix, Pectin lyase-like"/>
    <property type="match status" value="1"/>
</dbReference>
<feature type="signal peptide" evidence="1">
    <location>
        <begin position="1"/>
        <end position="18"/>
    </location>
</feature>
<sequence length="353" mass="38167">MLVALIAVLGLMAVSAGAASATGKHRSRTWEVKPGHSIQKVADKAKSGDTIKLKRGVFHDAVCVNHKGLTFVGAGQGKTVIKPPKKFKKTVCWQTEAEVSAFAFNAPDRKAKVSNLTTVDHPGFGVIAFQAKHGVEVSHHTGLRHDEYGAAAFESKGIVFTHNTEIGDGGEAGLYVGDTANAKAYVADNVMKGWTFGMLMRDSRNGLLKDNLMKANCVGALVLDTAEKVKGGDWALVDNKVRDNNRFCPAHPPVPKLSGNGIVVAGADHVLVKENKITGHKASRQGEFRSSGLAVVTSKKFGGGDPAYVKVVDNKFKKNRLDIYWDRKGRHIEFKDNDCKTSDPRSICKDSRY</sequence>
<gene>
    <name evidence="3" type="ORF">GCM10009744_54440</name>
</gene>
<keyword evidence="1" id="KW-0732">Signal</keyword>
<feature type="domain" description="Right handed beta helix" evidence="2">
    <location>
        <begin position="131"/>
        <end position="299"/>
    </location>
</feature>
<keyword evidence="4" id="KW-1185">Reference proteome</keyword>
<dbReference type="SUPFAM" id="SSF51126">
    <property type="entry name" value="Pectin lyase-like"/>
    <property type="match status" value="1"/>
</dbReference>
<comment type="caution">
    <text evidence="3">The sequence shown here is derived from an EMBL/GenBank/DDBJ whole genome shotgun (WGS) entry which is preliminary data.</text>
</comment>
<name>A0ABN2FNL4_9ACTN</name>
<dbReference type="InterPro" id="IPR012334">
    <property type="entry name" value="Pectin_lyas_fold"/>
</dbReference>
<evidence type="ECO:0000313" key="3">
    <source>
        <dbReference type="EMBL" id="GAA1655060.1"/>
    </source>
</evidence>
<proteinExistence type="predicted"/>
<organism evidence="3 4">
    <name type="scientific">Kribbella alba</name>
    <dbReference type="NCBI Taxonomy" id="190197"/>
    <lineage>
        <taxon>Bacteria</taxon>
        <taxon>Bacillati</taxon>
        <taxon>Actinomycetota</taxon>
        <taxon>Actinomycetes</taxon>
        <taxon>Propionibacteriales</taxon>
        <taxon>Kribbellaceae</taxon>
        <taxon>Kribbella</taxon>
    </lineage>
</organism>
<evidence type="ECO:0000256" key="1">
    <source>
        <dbReference type="SAM" id="SignalP"/>
    </source>
</evidence>
<dbReference type="Proteomes" id="UP001501319">
    <property type="component" value="Unassembled WGS sequence"/>
</dbReference>
<dbReference type="Pfam" id="PF13229">
    <property type="entry name" value="Beta_helix"/>
    <property type="match status" value="1"/>
</dbReference>
<protein>
    <recommendedName>
        <fullName evidence="2">Right handed beta helix domain-containing protein</fullName>
    </recommendedName>
</protein>
<evidence type="ECO:0000313" key="4">
    <source>
        <dbReference type="Proteomes" id="UP001501319"/>
    </source>
</evidence>
<reference evidence="3 4" key="1">
    <citation type="journal article" date="2019" name="Int. J. Syst. Evol. Microbiol.">
        <title>The Global Catalogue of Microorganisms (GCM) 10K type strain sequencing project: providing services to taxonomists for standard genome sequencing and annotation.</title>
        <authorList>
            <consortium name="The Broad Institute Genomics Platform"/>
            <consortium name="The Broad Institute Genome Sequencing Center for Infectious Disease"/>
            <person name="Wu L."/>
            <person name="Ma J."/>
        </authorList>
    </citation>
    <scope>NUCLEOTIDE SEQUENCE [LARGE SCALE GENOMIC DNA]</scope>
    <source>
        <strain evidence="3 4">JCM 14306</strain>
    </source>
</reference>
<accession>A0ABN2FNL4</accession>